<evidence type="ECO:0000313" key="4">
    <source>
        <dbReference type="EMBL" id="MEK7952604.1"/>
    </source>
</evidence>
<name>A0ABU9AXW6_9BACT</name>
<dbReference type="InterPro" id="IPR049492">
    <property type="entry name" value="BD-FAE-like_dom"/>
</dbReference>
<gene>
    <name evidence="4" type="ORF">WKV53_18975</name>
</gene>
<dbReference type="Proteomes" id="UP001371305">
    <property type="component" value="Unassembled WGS sequence"/>
</dbReference>
<feature type="domain" description="BD-FAE-like" evidence="3">
    <location>
        <begin position="38"/>
        <end position="239"/>
    </location>
</feature>
<evidence type="ECO:0000256" key="1">
    <source>
        <dbReference type="ARBA" id="ARBA00022801"/>
    </source>
</evidence>
<dbReference type="SUPFAM" id="SSF53474">
    <property type="entry name" value="alpha/beta-Hydrolases"/>
    <property type="match status" value="1"/>
</dbReference>
<dbReference type="PROSITE" id="PS00122">
    <property type="entry name" value="CARBOXYLESTERASE_B_1"/>
    <property type="match status" value="1"/>
</dbReference>
<sequence length="283" mass="30561">MVKLLLFCLSLMLATHAPAKVVRDLPYAGKGSGPLRTLDLHTPDEKREKPRPVFILIHGGGWRVGDKSNGHFAEPKTQWLLDAGYDVASINYRLSPAVEHPAHVEDACKAIAWVQGHAAEFGGDPQRIYLLGHSAGAHLAALAAVDVERLKAAGADPAGIMGVVLLDGAGYDIPLEYPSLREGSVMQKMYRDAFTSDPEKQRNASPVYRVTVKPPPFLILHTTRRLDSPRQSKLLAEALREKGGTVEVVPVPGKNHGTINADCGKPGDPVTVAIERFLAPKGK</sequence>
<feature type="chain" id="PRO_5046709709" evidence="2">
    <location>
        <begin position="20"/>
        <end position="283"/>
    </location>
</feature>
<dbReference type="RefSeq" id="WP_341406360.1">
    <property type="nucleotide sequence ID" value="NZ_JBBUKT010000008.1"/>
</dbReference>
<evidence type="ECO:0000313" key="5">
    <source>
        <dbReference type="Proteomes" id="UP001371305"/>
    </source>
</evidence>
<dbReference type="EMBL" id="JBBUKT010000008">
    <property type="protein sequence ID" value="MEK7952604.1"/>
    <property type="molecule type" value="Genomic_DNA"/>
</dbReference>
<dbReference type="Gene3D" id="3.40.50.1820">
    <property type="entry name" value="alpha/beta hydrolase"/>
    <property type="match status" value="1"/>
</dbReference>
<dbReference type="Pfam" id="PF20434">
    <property type="entry name" value="BD-FAE"/>
    <property type="match status" value="1"/>
</dbReference>
<dbReference type="InterPro" id="IPR050300">
    <property type="entry name" value="GDXG_lipolytic_enzyme"/>
</dbReference>
<dbReference type="GO" id="GO:0016787">
    <property type="term" value="F:hydrolase activity"/>
    <property type="evidence" value="ECO:0007669"/>
    <property type="project" value="UniProtKB-KW"/>
</dbReference>
<organism evidence="4 5">
    <name type="scientific">Luteolibacter soli</name>
    <dbReference type="NCBI Taxonomy" id="3135280"/>
    <lineage>
        <taxon>Bacteria</taxon>
        <taxon>Pseudomonadati</taxon>
        <taxon>Verrucomicrobiota</taxon>
        <taxon>Verrucomicrobiia</taxon>
        <taxon>Verrucomicrobiales</taxon>
        <taxon>Verrucomicrobiaceae</taxon>
        <taxon>Luteolibacter</taxon>
    </lineage>
</organism>
<dbReference type="PANTHER" id="PTHR48081">
    <property type="entry name" value="AB HYDROLASE SUPERFAMILY PROTEIN C4A8.06C"/>
    <property type="match status" value="1"/>
</dbReference>
<keyword evidence="1 4" id="KW-0378">Hydrolase</keyword>
<accession>A0ABU9AXW6</accession>
<comment type="caution">
    <text evidence="4">The sequence shown here is derived from an EMBL/GenBank/DDBJ whole genome shotgun (WGS) entry which is preliminary data.</text>
</comment>
<dbReference type="InterPro" id="IPR029058">
    <property type="entry name" value="AB_hydrolase_fold"/>
</dbReference>
<proteinExistence type="predicted"/>
<evidence type="ECO:0000259" key="3">
    <source>
        <dbReference type="Pfam" id="PF20434"/>
    </source>
</evidence>
<evidence type="ECO:0000256" key="2">
    <source>
        <dbReference type="SAM" id="SignalP"/>
    </source>
</evidence>
<protein>
    <submittedName>
        <fullName evidence="4">Alpha/beta hydrolase</fullName>
    </submittedName>
</protein>
<reference evidence="4 5" key="1">
    <citation type="submission" date="2024-04" db="EMBL/GenBank/DDBJ databases">
        <title>Luteolibacter sp. isolated from soil.</title>
        <authorList>
            <person name="An J."/>
        </authorList>
    </citation>
    <scope>NUCLEOTIDE SEQUENCE [LARGE SCALE GENOMIC DNA]</scope>
    <source>
        <strain evidence="4 5">Y139</strain>
    </source>
</reference>
<keyword evidence="5" id="KW-1185">Reference proteome</keyword>
<dbReference type="InterPro" id="IPR019826">
    <property type="entry name" value="Carboxylesterase_B_AS"/>
</dbReference>
<keyword evidence="2" id="KW-0732">Signal</keyword>
<dbReference type="PANTHER" id="PTHR48081:SF33">
    <property type="entry name" value="KYNURENINE FORMAMIDASE"/>
    <property type="match status" value="1"/>
</dbReference>
<feature type="signal peptide" evidence="2">
    <location>
        <begin position="1"/>
        <end position="19"/>
    </location>
</feature>